<dbReference type="InterPro" id="IPR043136">
    <property type="entry name" value="B30.2/SPRY_sf"/>
</dbReference>
<dbReference type="Gene3D" id="1.25.40.20">
    <property type="entry name" value="Ankyrin repeat-containing domain"/>
    <property type="match status" value="1"/>
</dbReference>
<gene>
    <name evidence="5" type="ORF">GSTUAT00008627001</name>
</gene>
<dbReference type="InterPro" id="IPR044736">
    <property type="entry name" value="Gid1/RanBPM/SPLA_SPRY"/>
</dbReference>
<dbReference type="InterPro" id="IPR036770">
    <property type="entry name" value="Ankyrin_rpt-contain_sf"/>
</dbReference>
<dbReference type="SUPFAM" id="SSF49899">
    <property type="entry name" value="Concanavalin A-like lectins/glucanases"/>
    <property type="match status" value="1"/>
</dbReference>
<keyword evidence="1" id="KW-0677">Repeat</keyword>
<dbReference type="CDD" id="cd12885">
    <property type="entry name" value="SPRY_RanBP_like"/>
    <property type="match status" value="1"/>
</dbReference>
<dbReference type="EMBL" id="LN891223">
    <property type="protein sequence ID" value="CUS07292.1"/>
    <property type="molecule type" value="Genomic_DNA"/>
</dbReference>
<evidence type="ECO:0000256" key="3">
    <source>
        <dbReference type="SAM" id="SignalP"/>
    </source>
</evidence>
<evidence type="ECO:0000313" key="5">
    <source>
        <dbReference type="EMBL" id="CUS07292.1"/>
    </source>
</evidence>
<accession>A0A292PIK0</accession>
<dbReference type="Gene3D" id="3.40.50.300">
    <property type="entry name" value="P-loop containing nucleotide triphosphate hydrolases"/>
    <property type="match status" value="1"/>
</dbReference>
<dbReference type="InterPro" id="IPR013320">
    <property type="entry name" value="ConA-like_dom_sf"/>
</dbReference>
<proteinExistence type="predicted"/>
<dbReference type="InterPro" id="IPR003877">
    <property type="entry name" value="SPRY_dom"/>
</dbReference>
<dbReference type="SUPFAM" id="SSF52540">
    <property type="entry name" value="P-loop containing nucleoside triphosphate hydrolases"/>
    <property type="match status" value="1"/>
</dbReference>
<dbReference type="InterPro" id="IPR001870">
    <property type="entry name" value="B30.2/SPRY"/>
</dbReference>
<evidence type="ECO:0000256" key="1">
    <source>
        <dbReference type="ARBA" id="ARBA00022737"/>
    </source>
</evidence>
<dbReference type="InterPro" id="IPR054471">
    <property type="entry name" value="GPIID_WHD"/>
</dbReference>
<dbReference type="InterPro" id="IPR002110">
    <property type="entry name" value="Ankyrin_rpt"/>
</dbReference>
<organism evidence="5 6">
    <name type="scientific">Tuber aestivum</name>
    <name type="common">summer truffle</name>
    <dbReference type="NCBI Taxonomy" id="59557"/>
    <lineage>
        <taxon>Eukaryota</taxon>
        <taxon>Fungi</taxon>
        <taxon>Dikarya</taxon>
        <taxon>Ascomycota</taxon>
        <taxon>Pezizomycotina</taxon>
        <taxon>Pezizomycetes</taxon>
        <taxon>Pezizales</taxon>
        <taxon>Tuberaceae</taxon>
        <taxon>Tuber</taxon>
    </lineage>
</organism>
<dbReference type="PROSITE" id="PS50297">
    <property type="entry name" value="ANK_REP_REGION"/>
    <property type="match status" value="1"/>
</dbReference>
<evidence type="ECO:0000313" key="6">
    <source>
        <dbReference type="Proteomes" id="UP001412239"/>
    </source>
</evidence>
<feature type="signal peptide" evidence="3">
    <location>
        <begin position="1"/>
        <end position="22"/>
    </location>
</feature>
<dbReference type="Pfam" id="PF00622">
    <property type="entry name" value="SPRY"/>
    <property type="match status" value="1"/>
</dbReference>
<reference evidence="5" key="1">
    <citation type="submission" date="2015-10" db="EMBL/GenBank/DDBJ databases">
        <authorList>
            <person name="Regsiter A."/>
            <person name="william w."/>
        </authorList>
    </citation>
    <scope>NUCLEOTIDE SEQUENCE</scope>
    <source>
        <strain evidence="5">Montdore</strain>
    </source>
</reference>
<dbReference type="SMART" id="SM00248">
    <property type="entry name" value="ANK"/>
    <property type="match status" value="4"/>
</dbReference>
<dbReference type="SMART" id="SM00449">
    <property type="entry name" value="SPRY"/>
    <property type="match status" value="1"/>
</dbReference>
<sequence length="1170" mass="130473">MEALALSSNILAVLSLAGKLLAAGYQYGSSSAQFPSELQHLVQEVTALSGVLHAVKMLADDPAASTRTASGSSKDLIRTMGEPVEQCRKFMEGMLRDLQGYDAASRRRGVWRFCWPLKKTTKEWCERLERHKSMFEVALSVDEVSLAREIRNDVGDIKALQLLNAQDENQVLYSATKKRIRDWLSPADPHSNHLAARNLCQYGTGSWFTEGKEFENWLKADKSFLWLYGIPGAGKTVLSSTVIEHVSAKFAKEHGSILAYFYCDFKQVSKQNATHLMGSIIWQISNQEPTAFQDVRDFSAKSEDGPPKLSGLINLLRQLLTRISKLAIVVDAVDECEDSLQPVMLETLGKLSGISNVNLLVVSRDHLNIKLHFEGLPSLGIQKQDVAKDIELYISREIGRNRKLKRLSSYIKDQIIDALVKGALGMFRWARCCLDQISKLRTDKAIKSALKSLPPTLDETYERILCNIADEDRELALTVFRFLVCGDRSLTLSEIREGLATEIGSKRMDLDNRLNNEEDILDICGGLVDRNEMNIAGLAHFSVREYLVSPNLAKGKASFYHITETLGNTELAKVAYTYLLLDDLNTGPCSTVAEFNLRLKEYPLFLYAARHGWKHVLKYKYGSDKILDALLAQFYSDDNNPNFVSWRQAQFSDSEILTDYLDPSKSSTATLYYASKDGLWQLINGIISAGTDVNHSGGPGATPLGAAARYGHLKTVKVLLEHGANATQSPRNDPMRSAAVHGHADCVKALIEAGGTSDDPDIGLYGASIFGAVVWGHEEVFNTILCAEYYTKLEDNKPLRLTMYHAAQEGFDWAAQMLIEKYGYRIICDDNEFLLRTLKVIAEHSRIRTLQCILQRQEARVILSRADFFAPVLEGAVYYGHAKMVELLLRNKMESSELGVSFHLAIAKGYPMIGKMLLGEGADPRAKDEHGWTPMFYAMQCLKEGSVEGLLTVLGDVEKSEIMNVAGMGPAEWEVIGNSTGLKISEDGCEVENVSTSEEQLRAKFPITPVVDDYYFEVRILKGSDSCIIGFVDAMYHYVIDGFELYSAELGHTFRSWGYAPGRIHTQEDVLPAIPSFTTNDIIGCHFDRVRGAASFTLNGKRAGKPLSGVRGKLRPMIRLAPGDKIRANFGSEPFLHEIPEPAAAEAYKKERPLRFPLDLWFRHPSELDE</sequence>
<dbReference type="PANTHER" id="PTHR10039:SF16">
    <property type="entry name" value="GPI INOSITOL-DEACYLASE"/>
    <property type="match status" value="1"/>
</dbReference>
<dbReference type="AlphaFoldDB" id="A0A292PIK0"/>
<feature type="repeat" description="ANK" evidence="2">
    <location>
        <begin position="699"/>
        <end position="731"/>
    </location>
</feature>
<protein>
    <recommendedName>
        <fullName evidence="4">B30.2/SPRY domain-containing protein</fullName>
    </recommendedName>
</protein>
<dbReference type="PROSITE" id="PS50188">
    <property type="entry name" value="B302_SPRY"/>
    <property type="match status" value="1"/>
</dbReference>
<feature type="domain" description="B30.2/SPRY" evidence="4">
    <location>
        <begin position="950"/>
        <end position="1135"/>
    </location>
</feature>
<evidence type="ECO:0000256" key="2">
    <source>
        <dbReference type="PROSITE-ProRule" id="PRU00023"/>
    </source>
</evidence>
<dbReference type="PROSITE" id="PS50088">
    <property type="entry name" value="ANK_REPEAT"/>
    <property type="match status" value="1"/>
</dbReference>
<dbReference type="Pfam" id="PF12796">
    <property type="entry name" value="Ank_2"/>
    <property type="match status" value="1"/>
</dbReference>
<keyword evidence="6" id="KW-1185">Reference proteome</keyword>
<dbReference type="InterPro" id="IPR056884">
    <property type="entry name" value="NPHP3-like_N"/>
</dbReference>
<dbReference type="Pfam" id="PF22939">
    <property type="entry name" value="WHD_GPIID"/>
    <property type="match status" value="1"/>
</dbReference>
<keyword evidence="3" id="KW-0732">Signal</keyword>
<dbReference type="Gene3D" id="2.60.120.920">
    <property type="match status" value="1"/>
</dbReference>
<keyword evidence="2" id="KW-0040">ANK repeat</keyword>
<dbReference type="Proteomes" id="UP001412239">
    <property type="component" value="Unassembled WGS sequence"/>
</dbReference>
<feature type="chain" id="PRO_5012900450" description="B30.2/SPRY domain-containing protein" evidence="3">
    <location>
        <begin position="23"/>
        <end position="1170"/>
    </location>
</feature>
<dbReference type="SUPFAM" id="SSF48403">
    <property type="entry name" value="Ankyrin repeat"/>
    <property type="match status" value="1"/>
</dbReference>
<dbReference type="Pfam" id="PF24883">
    <property type="entry name" value="NPHP3_N"/>
    <property type="match status" value="1"/>
</dbReference>
<name>A0A292PIK0_9PEZI</name>
<dbReference type="PANTHER" id="PTHR10039">
    <property type="entry name" value="AMELOGENIN"/>
    <property type="match status" value="1"/>
</dbReference>
<evidence type="ECO:0000259" key="4">
    <source>
        <dbReference type="PROSITE" id="PS50188"/>
    </source>
</evidence>
<dbReference type="InterPro" id="IPR027417">
    <property type="entry name" value="P-loop_NTPase"/>
</dbReference>